<dbReference type="Gene3D" id="3.10.10.10">
    <property type="entry name" value="HIV Type 1 Reverse Transcriptase, subunit A, domain 1"/>
    <property type="match status" value="1"/>
</dbReference>
<dbReference type="CDD" id="cd01647">
    <property type="entry name" value="RT_LTR"/>
    <property type="match status" value="1"/>
</dbReference>
<dbReference type="InterPro" id="IPR041588">
    <property type="entry name" value="Integrase_H2C2"/>
</dbReference>
<dbReference type="PROSITE" id="PS50158">
    <property type="entry name" value="ZF_CCHC"/>
    <property type="match status" value="1"/>
</dbReference>
<evidence type="ECO:0000259" key="10">
    <source>
        <dbReference type="PROSITE" id="PS50878"/>
    </source>
</evidence>
<keyword evidence="7" id="KW-0863">Zinc-finger</keyword>
<evidence type="ECO:0000256" key="1">
    <source>
        <dbReference type="ARBA" id="ARBA00010879"/>
    </source>
</evidence>
<keyword evidence="4" id="KW-0064">Aspartyl protease</keyword>
<feature type="domain" description="Reverse transcriptase" evidence="10">
    <location>
        <begin position="459"/>
        <end position="638"/>
    </location>
</feature>
<dbReference type="PANTHER" id="PTHR37984:SF14">
    <property type="entry name" value="RIBONUCLEASE H"/>
    <property type="match status" value="1"/>
</dbReference>
<dbReference type="GO" id="GO:0003677">
    <property type="term" value="F:DNA binding"/>
    <property type="evidence" value="ECO:0007669"/>
    <property type="project" value="UniProtKB-KW"/>
</dbReference>
<dbReference type="OrthoDB" id="775972at2759"/>
<dbReference type="InterPro" id="IPR000477">
    <property type="entry name" value="RT_dom"/>
</dbReference>
<evidence type="ECO:0000256" key="8">
    <source>
        <dbReference type="SAM" id="MobiDB-lite"/>
    </source>
</evidence>
<proteinExistence type="inferred from homology"/>
<evidence type="ECO:0000256" key="7">
    <source>
        <dbReference type="PROSITE-ProRule" id="PRU00047"/>
    </source>
</evidence>
<keyword evidence="5" id="KW-0238">DNA-binding</keyword>
<dbReference type="CDD" id="cd09274">
    <property type="entry name" value="RNase_HI_RT_Ty3"/>
    <property type="match status" value="1"/>
</dbReference>
<dbReference type="Pfam" id="PF00078">
    <property type="entry name" value="RVT_1"/>
    <property type="match status" value="1"/>
</dbReference>
<evidence type="ECO:0000256" key="4">
    <source>
        <dbReference type="ARBA" id="ARBA00022750"/>
    </source>
</evidence>
<dbReference type="SUPFAM" id="SSF57756">
    <property type="entry name" value="Retrovirus zinc finger-like domains"/>
    <property type="match status" value="1"/>
</dbReference>
<dbReference type="InterPro" id="IPR050951">
    <property type="entry name" value="Retrovirus_Pol_polyprotein"/>
</dbReference>
<sequence length="1319" mass="149861">MSMIGTITAFDSNAEDWGTYVERVELYCEANDVADDKKVAVLLSVMGAKTYGLLRSLLTPEKPADKTFQQIVDILNEHLNPKPLLIAERFRFHKRNQAKGESIPEYIAELRRLSEHCQFGAGLADALRDRLVCGMHNESTQKRLLTEKDLTLDRALNIAISMETAAKDALELQQKTMECATNKLSLKLERKQKCYRCGKMSHDANDCWFKDKECRKCHKNGHIERVCKMGRQRIQKDRTHKVKRKSATVHQVTENETNTSSGTDDLSCLELYSIKETDRRVIWLTPEVSGVKLKMELDTGSALSVISAADYQRLFSKIPLQSTSVILKTYTGETVSPKGKLPVIVKYKENQQQLNLYVLENGGPALFGREWLRKIPVDWHTIKNLDVSQQVNNKETQKTLVQILENAEPVFQKGIGTLKGIKANLELEENTSPKFFKARPVPYAIRPKVEAELENLEKMGILTRVEWSEWATPIVPVIKKGKAGDVRICGDFKVTINPALHAVQYPLPRIEDIFASLSGGEHFSKIDLAQAYLQMEMDEKSKKFLTINTHKGLYQYNRLVFGIASAPALWQRAMDQVLQGIPGTQCYLDDIIVTGKDDSDHLQNLQRVLMRLCEYGLRANKEKCEFFKSQISYCGHVIDKDGLHKSQDKIEAVLKAPHPQNVSQLRSYLGLVNYYHKFLPNLSTVLHPLNALLQTKTQWKWSDSCEQAFQETKRLITSDVVLTHFNPSMPIRLACDASPYGIGAVLSHKFPDGTEKPIAFASRSLTTAERNYAQIDREALSLVWGVKKFHHYLYGQRFTLITDHQPLVSIFNVRKGVSAMASARLQRWSLFLGAHQYDIEYKGTKLHGNADGLSRLPLKLTEESKAMDPADVFQTSIVSQFPVTNATIQRETRNDPTLSKVYDITVHGWPTKGNSLYPAFAARREQLSVCQGTLMCGLRVVIPSKLRSKMLDTLHEGHLGTVKMKNLARSYMWWPGIDKQIEDLAKACPGCQKTQNSPPLAPLHPWEWPSTPWQRVHVDFAGPFKDSMFLIAVDAHSKWPEVVLMKTTTSEKTVSVLRTIFSRNGLPEQICTDNGRQFVSDEFQKFMKLNGVKHITSAPYHPATNGLAERFVQTFKKAIKAMDNDTISLQHKIDNFLFMYRNATHSTTGQTPAMMFLKRNLRSRLDLIKPDVRRDVENKQFVHMNNRQTRNFQVGQEVLARDYRLEKWQPGTITTRTGPLMYTVKVGDNTWRRHADQLVDRQTKSSLLPVSDSPDNVPDVNDKVNDAVETAPLTSVNTNDSEPQNDEPDGTIPVTPEQHPGSQRRYPERCRKPPQRLDL</sequence>
<dbReference type="InterPro" id="IPR041577">
    <property type="entry name" value="RT_RNaseH_2"/>
</dbReference>
<gene>
    <name evidence="13" type="primary">LOC113061821</name>
</gene>
<dbReference type="InterPro" id="IPR021109">
    <property type="entry name" value="Peptidase_aspartic_dom_sf"/>
</dbReference>
<dbReference type="Gene3D" id="2.40.70.10">
    <property type="entry name" value="Acid Proteases"/>
    <property type="match status" value="1"/>
</dbReference>
<feature type="compositionally biased region" description="Basic and acidic residues" evidence="8">
    <location>
        <begin position="1305"/>
        <end position="1319"/>
    </location>
</feature>
<dbReference type="FunFam" id="3.30.420.10:FF:000063">
    <property type="entry name" value="Retrovirus-related Pol polyprotein from transposon 297-like Protein"/>
    <property type="match status" value="1"/>
</dbReference>
<dbReference type="InterPro" id="IPR034128">
    <property type="entry name" value="K02A2.6-like"/>
</dbReference>
<dbReference type="SUPFAM" id="SSF50630">
    <property type="entry name" value="Acid proteases"/>
    <property type="match status" value="1"/>
</dbReference>
<evidence type="ECO:0000259" key="11">
    <source>
        <dbReference type="PROSITE" id="PS50994"/>
    </source>
</evidence>
<dbReference type="GO" id="GO:0015074">
    <property type="term" value="P:DNA integration"/>
    <property type="evidence" value="ECO:0007669"/>
    <property type="project" value="InterPro"/>
</dbReference>
<dbReference type="Gene3D" id="3.10.20.370">
    <property type="match status" value="1"/>
</dbReference>
<dbReference type="Pfam" id="PF17919">
    <property type="entry name" value="RT_RNaseH_2"/>
    <property type="match status" value="1"/>
</dbReference>
<accession>A0A6P6LRD6</accession>
<dbReference type="SMART" id="SM00343">
    <property type="entry name" value="ZnF_C2HC"/>
    <property type="match status" value="2"/>
</dbReference>
<dbReference type="InterPro" id="IPR001584">
    <property type="entry name" value="Integrase_cat-core"/>
</dbReference>
<evidence type="ECO:0000259" key="9">
    <source>
        <dbReference type="PROSITE" id="PS50158"/>
    </source>
</evidence>
<comment type="similarity">
    <text evidence="1">Belongs to the beta type-B retroviral polymerase family. HERV class-II K(HML-2) pol subfamily.</text>
</comment>
<dbReference type="RefSeq" id="XP_026087058.1">
    <property type="nucleotide sequence ID" value="XM_026231273.1"/>
</dbReference>
<dbReference type="InterPro" id="IPR036397">
    <property type="entry name" value="RNaseH_sf"/>
</dbReference>
<dbReference type="FunFam" id="3.10.20.370:FF:000001">
    <property type="entry name" value="Retrovirus-related Pol polyprotein from transposon 17.6-like protein"/>
    <property type="match status" value="1"/>
</dbReference>
<name>A0A6P6LRD6_CARAU</name>
<dbReference type="GeneID" id="113061821"/>
<evidence type="ECO:0000256" key="3">
    <source>
        <dbReference type="ARBA" id="ARBA00022670"/>
    </source>
</evidence>
<dbReference type="SUPFAM" id="SSF56672">
    <property type="entry name" value="DNA/RNA polymerases"/>
    <property type="match status" value="1"/>
</dbReference>
<keyword evidence="7" id="KW-0862">Zinc</keyword>
<dbReference type="PROSITE" id="PS50878">
    <property type="entry name" value="RT_POL"/>
    <property type="match status" value="1"/>
</dbReference>
<dbReference type="GO" id="GO:0006508">
    <property type="term" value="P:proteolysis"/>
    <property type="evidence" value="ECO:0007669"/>
    <property type="project" value="UniProtKB-KW"/>
</dbReference>
<dbReference type="InterPro" id="IPR012337">
    <property type="entry name" value="RNaseH-like_sf"/>
</dbReference>
<dbReference type="EC" id="3.1.26.4" evidence="2"/>
<keyword evidence="7" id="KW-0479">Metal-binding</keyword>
<keyword evidence="3" id="KW-0645">Protease</keyword>
<dbReference type="InterPro" id="IPR001878">
    <property type="entry name" value="Znf_CCHC"/>
</dbReference>
<dbReference type="InterPro" id="IPR036875">
    <property type="entry name" value="Znf_CCHC_sf"/>
</dbReference>
<evidence type="ECO:0000256" key="2">
    <source>
        <dbReference type="ARBA" id="ARBA00012180"/>
    </source>
</evidence>
<evidence type="ECO:0000256" key="5">
    <source>
        <dbReference type="ARBA" id="ARBA00023125"/>
    </source>
</evidence>
<dbReference type="GO" id="GO:0004523">
    <property type="term" value="F:RNA-DNA hybrid ribonuclease activity"/>
    <property type="evidence" value="ECO:0007669"/>
    <property type="project" value="UniProtKB-EC"/>
</dbReference>
<dbReference type="InterPro" id="IPR043502">
    <property type="entry name" value="DNA/RNA_pol_sf"/>
</dbReference>
<dbReference type="Gene3D" id="3.30.420.10">
    <property type="entry name" value="Ribonuclease H-like superfamily/Ribonuclease H"/>
    <property type="match status" value="1"/>
</dbReference>
<dbReference type="SUPFAM" id="SSF53098">
    <property type="entry name" value="Ribonuclease H-like"/>
    <property type="match status" value="1"/>
</dbReference>
<dbReference type="InterPro" id="IPR043128">
    <property type="entry name" value="Rev_trsase/Diguanyl_cyclase"/>
</dbReference>
<evidence type="ECO:0000256" key="6">
    <source>
        <dbReference type="ARBA" id="ARBA00039658"/>
    </source>
</evidence>
<keyword evidence="4" id="KW-0378">Hydrolase</keyword>
<evidence type="ECO:0000313" key="12">
    <source>
        <dbReference type="Proteomes" id="UP000515129"/>
    </source>
</evidence>
<dbReference type="Gene3D" id="3.30.70.270">
    <property type="match status" value="2"/>
</dbReference>
<feature type="domain" description="CCHC-type" evidence="9">
    <location>
        <begin position="193"/>
        <end position="207"/>
    </location>
</feature>
<dbReference type="GO" id="GO:0004190">
    <property type="term" value="F:aspartic-type endopeptidase activity"/>
    <property type="evidence" value="ECO:0007669"/>
    <property type="project" value="UniProtKB-KW"/>
</dbReference>
<feature type="compositionally biased region" description="Low complexity" evidence="8">
    <location>
        <begin position="1249"/>
        <end position="1259"/>
    </location>
</feature>
<organism evidence="12 13">
    <name type="scientific">Carassius auratus</name>
    <name type="common">Goldfish</name>
    <dbReference type="NCBI Taxonomy" id="7957"/>
    <lineage>
        <taxon>Eukaryota</taxon>
        <taxon>Metazoa</taxon>
        <taxon>Chordata</taxon>
        <taxon>Craniata</taxon>
        <taxon>Vertebrata</taxon>
        <taxon>Euteleostomi</taxon>
        <taxon>Actinopterygii</taxon>
        <taxon>Neopterygii</taxon>
        <taxon>Teleostei</taxon>
        <taxon>Ostariophysi</taxon>
        <taxon>Cypriniformes</taxon>
        <taxon>Cyprinidae</taxon>
        <taxon>Cyprininae</taxon>
        <taxon>Carassius</taxon>
    </lineage>
</organism>
<dbReference type="KEGG" id="caua:113061821"/>
<dbReference type="Gene3D" id="4.10.60.10">
    <property type="entry name" value="Zinc finger, CCHC-type"/>
    <property type="match status" value="1"/>
</dbReference>
<feature type="compositionally biased region" description="Polar residues" evidence="8">
    <location>
        <begin position="1272"/>
        <end position="1282"/>
    </location>
</feature>
<dbReference type="Gene3D" id="1.10.340.70">
    <property type="match status" value="1"/>
</dbReference>
<feature type="region of interest" description="Disordered" evidence="8">
    <location>
        <begin position="1243"/>
        <end position="1319"/>
    </location>
</feature>
<feature type="domain" description="Integrase catalytic" evidence="11">
    <location>
        <begin position="1008"/>
        <end position="1160"/>
    </location>
</feature>
<keyword evidence="12" id="KW-1185">Reference proteome</keyword>
<reference evidence="13" key="1">
    <citation type="submission" date="2025-08" db="UniProtKB">
        <authorList>
            <consortium name="RefSeq"/>
        </authorList>
    </citation>
    <scope>IDENTIFICATION</scope>
    <source>
        <strain evidence="13">Wakin</strain>
        <tissue evidence="13">Muscle</tissue>
    </source>
</reference>
<dbReference type="Proteomes" id="UP000515129">
    <property type="component" value="Chromosome 43"/>
</dbReference>
<dbReference type="PROSITE" id="PS50994">
    <property type="entry name" value="INTEGRASE"/>
    <property type="match status" value="1"/>
</dbReference>
<protein>
    <recommendedName>
        <fullName evidence="6">Gypsy retrotransposon integrase-like protein 1</fullName>
        <ecNumber evidence="2">3.1.26.4</ecNumber>
    </recommendedName>
</protein>
<dbReference type="FunFam" id="1.10.340.70:FF:000003">
    <property type="entry name" value="Protein CBG25708"/>
    <property type="match status" value="1"/>
</dbReference>
<dbReference type="CDD" id="cd05484">
    <property type="entry name" value="retropepsin_like_LTR_2"/>
    <property type="match status" value="1"/>
</dbReference>
<dbReference type="GO" id="GO:0008270">
    <property type="term" value="F:zinc ion binding"/>
    <property type="evidence" value="ECO:0007669"/>
    <property type="project" value="UniProtKB-KW"/>
</dbReference>
<dbReference type="PANTHER" id="PTHR37984">
    <property type="entry name" value="PROTEIN CBG26694"/>
    <property type="match status" value="1"/>
</dbReference>
<dbReference type="FunFam" id="3.30.70.270:FF:000026">
    <property type="entry name" value="Transposon Ty3-G Gag-Pol polyprotein"/>
    <property type="match status" value="1"/>
</dbReference>
<evidence type="ECO:0000313" key="13">
    <source>
        <dbReference type="RefSeq" id="XP_026087058.1"/>
    </source>
</evidence>
<dbReference type="Pfam" id="PF00665">
    <property type="entry name" value="rve"/>
    <property type="match status" value="1"/>
</dbReference>
<dbReference type="Pfam" id="PF17921">
    <property type="entry name" value="Integrase_H2C2"/>
    <property type="match status" value="1"/>
</dbReference>